<name>A0A395XJQ6_9FIRM</name>
<gene>
    <name evidence="1" type="ORF">DWV67_15535</name>
</gene>
<proteinExistence type="predicted"/>
<dbReference type="AlphaFoldDB" id="A0A395XJQ6"/>
<accession>A0A395XJQ6</accession>
<evidence type="ECO:0000313" key="1">
    <source>
        <dbReference type="EMBL" id="RGW47382.1"/>
    </source>
</evidence>
<organism evidence="1 2">
    <name type="scientific">Dorea formicigenerans</name>
    <dbReference type="NCBI Taxonomy" id="39486"/>
    <lineage>
        <taxon>Bacteria</taxon>
        <taxon>Bacillati</taxon>
        <taxon>Bacillota</taxon>
        <taxon>Clostridia</taxon>
        <taxon>Lachnospirales</taxon>
        <taxon>Lachnospiraceae</taxon>
        <taxon>Dorea</taxon>
    </lineage>
</organism>
<evidence type="ECO:0000313" key="2">
    <source>
        <dbReference type="Proteomes" id="UP000266376"/>
    </source>
</evidence>
<dbReference type="Proteomes" id="UP000266376">
    <property type="component" value="Unassembled WGS sequence"/>
</dbReference>
<comment type="caution">
    <text evidence="1">The sequence shown here is derived from an EMBL/GenBank/DDBJ whole genome shotgun (WGS) entry which is preliminary data.</text>
</comment>
<protein>
    <submittedName>
        <fullName evidence="1">Uncharacterized protein</fullName>
    </submittedName>
</protein>
<sequence length="66" mass="7648">MRSVEISRRYPAKIPANPSLAAVADFHDIKLGSVTERYLRFQIEVEGKLDTGKNRILQIFFRDIQK</sequence>
<dbReference type="EMBL" id="QSAJ01000066">
    <property type="protein sequence ID" value="RGW47382.1"/>
    <property type="molecule type" value="Genomic_DNA"/>
</dbReference>
<reference evidence="1 2" key="1">
    <citation type="submission" date="2018-08" db="EMBL/GenBank/DDBJ databases">
        <title>A genome reference for cultivated species of the human gut microbiota.</title>
        <authorList>
            <person name="Zou Y."/>
            <person name="Xue W."/>
            <person name="Luo G."/>
        </authorList>
    </citation>
    <scope>NUCLEOTIDE SEQUENCE [LARGE SCALE GENOMIC DNA]</scope>
    <source>
        <strain evidence="1 2">AF12-11</strain>
    </source>
</reference>